<feature type="region of interest" description="Disordered" evidence="1">
    <location>
        <begin position="1"/>
        <end position="53"/>
    </location>
</feature>
<dbReference type="AlphaFoldDB" id="A0A1S7UI37"/>
<dbReference type="OrthoDB" id="206452at2759"/>
<dbReference type="EMBL" id="DF977446">
    <property type="protein sequence ID" value="GAP82885.1"/>
    <property type="molecule type" value="Genomic_DNA"/>
</dbReference>
<gene>
    <name evidence="3" type="ORF">SAMD00023353_0104170</name>
</gene>
<evidence type="ECO:0000313" key="3">
    <source>
        <dbReference type="EMBL" id="GAP82885.1"/>
    </source>
</evidence>
<dbReference type="OMA" id="WNAHREA"/>
<dbReference type="Proteomes" id="UP000054516">
    <property type="component" value="Unassembled WGS sequence"/>
</dbReference>
<dbReference type="STRING" id="77044.A0A1S7UI37"/>
<dbReference type="InterPro" id="IPR012816">
    <property type="entry name" value="NADAR"/>
</dbReference>
<proteinExistence type="predicted"/>
<feature type="domain" description="NADAR" evidence="2">
    <location>
        <begin position="54"/>
        <end position="261"/>
    </location>
</feature>
<dbReference type="Gene3D" id="1.10.357.40">
    <property type="entry name" value="YbiA-like"/>
    <property type="match status" value="1"/>
</dbReference>
<evidence type="ECO:0000259" key="2">
    <source>
        <dbReference type="Pfam" id="PF08719"/>
    </source>
</evidence>
<accession>A0A1S7UI37</accession>
<reference evidence="3" key="1">
    <citation type="submission" date="2016-03" db="EMBL/GenBank/DDBJ databases">
        <title>Draft genome sequence of Rosellinia necatrix.</title>
        <authorList>
            <person name="Kanematsu S."/>
        </authorList>
    </citation>
    <scope>NUCLEOTIDE SEQUENCE [LARGE SCALE GENOMIC DNA]</scope>
    <source>
        <strain evidence="3">W97</strain>
    </source>
</reference>
<dbReference type="SUPFAM" id="SSF143990">
    <property type="entry name" value="YbiA-like"/>
    <property type="match status" value="2"/>
</dbReference>
<feature type="compositionally biased region" description="Low complexity" evidence="1">
    <location>
        <begin position="15"/>
        <end position="34"/>
    </location>
</feature>
<dbReference type="Pfam" id="PF08719">
    <property type="entry name" value="NADAR"/>
    <property type="match status" value="1"/>
</dbReference>
<organism evidence="3">
    <name type="scientific">Rosellinia necatrix</name>
    <name type="common">White root-rot fungus</name>
    <dbReference type="NCBI Taxonomy" id="77044"/>
    <lineage>
        <taxon>Eukaryota</taxon>
        <taxon>Fungi</taxon>
        <taxon>Dikarya</taxon>
        <taxon>Ascomycota</taxon>
        <taxon>Pezizomycotina</taxon>
        <taxon>Sordariomycetes</taxon>
        <taxon>Xylariomycetidae</taxon>
        <taxon>Xylariales</taxon>
        <taxon>Xylariaceae</taxon>
        <taxon>Rosellinia</taxon>
    </lineage>
</organism>
<evidence type="ECO:0000256" key="1">
    <source>
        <dbReference type="SAM" id="MobiDB-lite"/>
    </source>
</evidence>
<dbReference type="CDD" id="cd15457">
    <property type="entry name" value="NADAR"/>
    <property type="match status" value="1"/>
</dbReference>
<sequence>MPPKGNRVSKRGQKGKSPGSKAKSSKPKATTNPSTPAPAPAPAPLSSDPNGPIYFWRPQEAATGYLSQWYASQPFRDRAGDGDGGGNGKVYATAEHYMMHHKALLFGDADAAAAVLEAASPRAVRALGRGVRGFDDAVWARERERIVVEGNWCKFSLPISSSSSSSSATEEKGKGEGEEEEGEQSVRTWRLGDGEAAGEARAASFRDVLLATGDRELVEASPYDRVWGVGFAAAGAAANRRQKWGMNLLGKCLMEVRDRFRKEDEAAALERGEGELPQAE</sequence>
<keyword evidence="4" id="KW-1185">Reference proteome</keyword>
<protein>
    <submittedName>
        <fullName evidence="3">Putative duf1768-domain-containing protein</fullName>
    </submittedName>
</protein>
<feature type="region of interest" description="Disordered" evidence="1">
    <location>
        <begin position="159"/>
        <end position="186"/>
    </location>
</feature>
<dbReference type="InterPro" id="IPR037238">
    <property type="entry name" value="YbiA-like_sf"/>
</dbReference>
<evidence type="ECO:0000313" key="4">
    <source>
        <dbReference type="Proteomes" id="UP000054516"/>
    </source>
</evidence>
<name>A0A1S7UI37_ROSNE</name>